<dbReference type="STRING" id="5466.A0A4V6QEL6"/>
<reference evidence="2 3" key="1">
    <citation type="submission" date="2018-12" db="EMBL/GenBank/DDBJ databases">
        <title>Genome sequence and assembly of Colletotrichum trifolii.</title>
        <authorList>
            <person name="Gan P."/>
            <person name="Shirasu K."/>
        </authorList>
    </citation>
    <scope>NUCLEOTIDE SEQUENCE [LARGE SCALE GENOMIC DNA]</scope>
    <source>
        <strain evidence="2 3">543-2</strain>
    </source>
</reference>
<accession>A0A4V6QEL6</accession>
<dbReference type="SUPFAM" id="SSF52047">
    <property type="entry name" value="RNI-like"/>
    <property type="match status" value="1"/>
</dbReference>
<name>A0A4V6QEL6_COLTR</name>
<evidence type="ECO:0000313" key="2">
    <source>
        <dbReference type="EMBL" id="TDZ39319.1"/>
    </source>
</evidence>
<organism evidence="2 3">
    <name type="scientific">Colletotrichum trifolii</name>
    <dbReference type="NCBI Taxonomy" id="5466"/>
    <lineage>
        <taxon>Eukaryota</taxon>
        <taxon>Fungi</taxon>
        <taxon>Dikarya</taxon>
        <taxon>Ascomycota</taxon>
        <taxon>Pezizomycotina</taxon>
        <taxon>Sordariomycetes</taxon>
        <taxon>Hypocreomycetidae</taxon>
        <taxon>Glomerellales</taxon>
        <taxon>Glomerellaceae</taxon>
        <taxon>Colletotrichum</taxon>
        <taxon>Colletotrichum orbiculare species complex</taxon>
    </lineage>
</organism>
<evidence type="ECO:0000256" key="1">
    <source>
        <dbReference type="SAM" id="MobiDB-lite"/>
    </source>
</evidence>
<dbReference type="AlphaFoldDB" id="A0A4V6QEL6"/>
<feature type="region of interest" description="Disordered" evidence="1">
    <location>
        <begin position="597"/>
        <end position="649"/>
    </location>
</feature>
<evidence type="ECO:0000313" key="3">
    <source>
        <dbReference type="Proteomes" id="UP000295703"/>
    </source>
</evidence>
<feature type="compositionally biased region" description="Basic and acidic residues" evidence="1">
    <location>
        <begin position="597"/>
        <end position="615"/>
    </location>
</feature>
<protein>
    <recommendedName>
        <fullName evidence="4">F-box domain-containing protein</fullName>
    </recommendedName>
</protein>
<keyword evidence="3" id="KW-1185">Reference proteome</keyword>
<evidence type="ECO:0008006" key="4">
    <source>
        <dbReference type="Google" id="ProtNLM"/>
    </source>
</evidence>
<sequence>MVALNDLPDEIILGIASLVRVRQSPSRLLFDYEHDSTMAEDLSLEREGLRSFFMVNRRIHRIVFTAWYSVIQLHGNGDGLLKMAKLLRTFRENPEAAAAVRQFYVYANPILHRSIPAFLNHKQEVAFIYDKARSVGSLDNGSWFPAWDDLDYSFKDFYGDPDGPEPYMEVIEDDLAQGSSDLELLCALTQILLLHKVGLREFIPVVPWCTWTVLRSIKANFDNSAGDARCLLPKLTTLTLRPAPPSAEEVDRALLCGRDIAIFYNMAPNITELYLQSRYGHEGPWPLCRPTKISHLTLSAMSLSTKELQAAVGSCEALSTFKYIPSAVGRLRNTTKVQPGEVIQALLPHAMTLKTLCLEYCDTYPNFLISKPAGRLHEFTELENLWIDAFSVCGTLSGGGKLTDSEMARLLAFFESLPSSLERLHWVDNLLGDKFYLKWMVENLERFPYQYHTGQSTVGKSNLEHTLVAEHQAAIAHYNTCANEFNELSDLVEGMKDTMQEQMDHAEAELAKMGPNGTYAKLFEEQMDKYRKETEKMFKEKYETDMERLATEMVQAIKKRKREYDDKEEAVEAKRVKLEKEQEELDSLRALLMAESTRQKASDTLDGNHHPEKDSNTAGDRTLMAGEKTVAQHGGGGHGVEDAMEMASV</sequence>
<gene>
    <name evidence="2" type="ORF">CTRI78_v010625</name>
</gene>
<proteinExistence type="predicted"/>
<dbReference type="EMBL" id="RYZW01000181">
    <property type="protein sequence ID" value="TDZ39319.1"/>
    <property type="molecule type" value="Genomic_DNA"/>
</dbReference>
<dbReference type="Proteomes" id="UP000295703">
    <property type="component" value="Unassembled WGS sequence"/>
</dbReference>
<comment type="caution">
    <text evidence="2">The sequence shown here is derived from an EMBL/GenBank/DDBJ whole genome shotgun (WGS) entry which is preliminary data.</text>
</comment>